<proteinExistence type="predicted"/>
<dbReference type="Proteomes" id="UP000008064">
    <property type="component" value="Unassembled WGS sequence"/>
</dbReference>
<dbReference type="AlphaFoldDB" id="F8NYE8"/>
<dbReference type="KEGG" id="sla:SERLADRAFT_370479"/>
<dbReference type="GeneID" id="18810353"/>
<dbReference type="HOGENOM" id="CLU_2980539_0_0_1"/>
<reference evidence="1" key="1">
    <citation type="submission" date="2011-04" db="EMBL/GenBank/DDBJ databases">
        <title>Evolution of plant cell wall degrading machinery underlies the functional diversity of forest fungi.</title>
        <authorList>
            <consortium name="US DOE Joint Genome Institute (JGI-PGF)"/>
            <person name="Eastwood D.C."/>
            <person name="Floudas D."/>
            <person name="Binder M."/>
            <person name="Majcherczyk A."/>
            <person name="Schneider P."/>
            <person name="Aerts A."/>
            <person name="Asiegbu F.O."/>
            <person name="Baker S.E."/>
            <person name="Barry K."/>
            <person name="Bendiksby M."/>
            <person name="Blumentritt M."/>
            <person name="Coutinho P.M."/>
            <person name="Cullen D."/>
            <person name="Cullen D."/>
            <person name="Gathman A."/>
            <person name="Goodell B."/>
            <person name="Henrissat B."/>
            <person name="Ihrmark K."/>
            <person name="Kauserud H."/>
            <person name="Kohler A."/>
            <person name="LaButti K."/>
            <person name="Lapidus A."/>
            <person name="Lavin J.L."/>
            <person name="Lee Y.-H."/>
            <person name="Lindquist E."/>
            <person name="Lilly W."/>
            <person name="Lucas S."/>
            <person name="Morin E."/>
            <person name="Murat C."/>
            <person name="Oguiza J.A."/>
            <person name="Park J."/>
            <person name="Pisabarro A.G."/>
            <person name="Riley R."/>
            <person name="Rosling A."/>
            <person name="Salamov A."/>
            <person name="Schmidt O."/>
            <person name="Schmutz J."/>
            <person name="Skrede I."/>
            <person name="Stenlid J."/>
            <person name="Wiebenga A."/>
            <person name="Xie X."/>
            <person name="Kues U."/>
            <person name="Hibbett D.S."/>
            <person name="Hoffmeister D."/>
            <person name="Hogberg N."/>
            <person name="Martin F."/>
            <person name="Grigoriev I.V."/>
            <person name="Watkinson S.C."/>
        </authorList>
    </citation>
    <scope>NUCLEOTIDE SEQUENCE</scope>
    <source>
        <strain evidence="1">S7.9</strain>
    </source>
</reference>
<organism>
    <name type="scientific">Serpula lacrymans var. lacrymans (strain S7.9)</name>
    <name type="common">Dry rot fungus</name>
    <dbReference type="NCBI Taxonomy" id="578457"/>
    <lineage>
        <taxon>Eukaryota</taxon>
        <taxon>Fungi</taxon>
        <taxon>Dikarya</taxon>
        <taxon>Basidiomycota</taxon>
        <taxon>Agaricomycotina</taxon>
        <taxon>Agaricomycetes</taxon>
        <taxon>Agaricomycetidae</taxon>
        <taxon>Boletales</taxon>
        <taxon>Coniophorineae</taxon>
        <taxon>Serpulaceae</taxon>
        <taxon>Serpula</taxon>
    </lineage>
</organism>
<accession>F8NYE8</accession>
<dbReference type="RefSeq" id="XP_007319381.1">
    <property type="nucleotide sequence ID" value="XM_007319319.1"/>
</dbReference>
<protein>
    <submittedName>
        <fullName evidence="1">Uncharacterized protein</fullName>
    </submittedName>
</protein>
<sequence>MQSPLSLGFSSLKVFPWGNTTFTLWIDDTPFSLDCRYGTGCSATPLYRYYRSASHGQC</sequence>
<gene>
    <name evidence="1" type="ORF">SERLADRAFT_370479</name>
</gene>
<name>F8NYE8_SERL9</name>
<dbReference type="EMBL" id="GL945435">
    <property type="protein sequence ID" value="EGO23619.1"/>
    <property type="molecule type" value="Genomic_DNA"/>
</dbReference>
<evidence type="ECO:0000313" key="1">
    <source>
        <dbReference type="EMBL" id="EGO23619.1"/>
    </source>
</evidence>